<evidence type="ECO:0000256" key="1">
    <source>
        <dbReference type="ARBA" id="ARBA00022491"/>
    </source>
</evidence>
<accession>A0AAU6R7V5</accession>
<keyword evidence="3 5" id="KW-0238">DNA-binding</keyword>
<dbReference type="InterPro" id="IPR039538">
    <property type="entry name" value="BetI_C"/>
</dbReference>
<protein>
    <submittedName>
        <fullName evidence="7">TetR family transcriptional regulator C-terminal domain-containing protein</fullName>
    </submittedName>
</protein>
<evidence type="ECO:0000256" key="3">
    <source>
        <dbReference type="ARBA" id="ARBA00023125"/>
    </source>
</evidence>
<name>A0AAU6R7V5_9STAP</name>
<dbReference type="SUPFAM" id="SSF48498">
    <property type="entry name" value="Tetracyclin repressor-like, C-terminal domain"/>
    <property type="match status" value="1"/>
</dbReference>
<proteinExistence type="predicted"/>
<reference evidence="7" key="1">
    <citation type="submission" date="2023-04" db="EMBL/GenBank/DDBJ databases">
        <title>Macrococci isolated from food, foodproducing animals, and human clinical materials.</title>
        <authorList>
            <person name="Maslanova I."/>
            <person name="Svec P."/>
            <person name="Sedlacek I."/>
            <person name="Novakova D."/>
            <person name="Keller J.E."/>
            <person name="Schwendener S."/>
            <person name="Finstrlova A."/>
            <person name="Botka T."/>
            <person name="Kovarovic V."/>
            <person name="Petras P."/>
            <person name="Perreten V."/>
            <person name="Pantucek R."/>
        </authorList>
    </citation>
    <scope>NUCLEOTIDE SEQUENCE</scope>
    <source>
        <strain evidence="7">NRL/St 21/332</strain>
    </source>
</reference>
<feature type="domain" description="HTH tetR-type" evidence="6">
    <location>
        <begin position="8"/>
        <end position="68"/>
    </location>
</feature>
<dbReference type="InterPro" id="IPR001647">
    <property type="entry name" value="HTH_TetR"/>
</dbReference>
<dbReference type="RefSeq" id="WP_420493874.1">
    <property type="nucleotide sequence ID" value="NZ_CP124577.1"/>
</dbReference>
<dbReference type="PROSITE" id="PS50977">
    <property type="entry name" value="HTH_TETR_2"/>
    <property type="match status" value="1"/>
</dbReference>
<keyword evidence="2" id="KW-0805">Transcription regulation</keyword>
<organism evidence="7">
    <name type="scientific">Macrococcus psychrotolerans</name>
    <dbReference type="NCBI Taxonomy" id="3039389"/>
    <lineage>
        <taxon>Bacteria</taxon>
        <taxon>Bacillati</taxon>
        <taxon>Bacillota</taxon>
        <taxon>Bacilli</taxon>
        <taxon>Bacillales</taxon>
        <taxon>Staphylococcaceae</taxon>
        <taxon>Macrococcus</taxon>
    </lineage>
</organism>
<evidence type="ECO:0000256" key="2">
    <source>
        <dbReference type="ARBA" id="ARBA00023015"/>
    </source>
</evidence>
<gene>
    <name evidence="7" type="ORF">QA541_08045</name>
</gene>
<sequence>MPKIVNHEEKKHLILEIAYHNIQELGKQGTSVRSIANAAKMTPGQIRYYFPNQSALLSEILNMLTESIESNIKSIFLDRNLPLEKRIVDAILLTMPLDKKRTADMIVWLAVQEENSAINENTMSDEIYILVQTSFELLQQANKINQSIDKEKAITKLHALIDGLALHKLYQPKQLSNTLVEQIVTEEIQSWMERVK</sequence>
<dbReference type="Gene3D" id="1.10.357.10">
    <property type="entry name" value="Tetracycline Repressor, domain 2"/>
    <property type="match status" value="1"/>
</dbReference>
<keyword evidence="1" id="KW-0678">Repressor</keyword>
<evidence type="ECO:0000313" key="7">
    <source>
        <dbReference type="EMBL" id="WZE66188.1"/>
    </source>
</evidence>
<evidence type="ECO:0000256" key="5">
    <source>
        <dbReference type="PROSITE-ProRule" id="PRU00335"/>
    </source>
</evidence>
<dbReference type="InterPro" id="IPR009057">
    <property type="entry name" value="Homeodomain-like_sf"/>
</dbReference>
<dbReference type="InterPro" id="IPR050624">
    <property type="entry name" value="HTH-type_Tx_Regulator"/>
</dbReference>
<keyword evidence="4" id="KW-0804">Transcription</keyword>
<dbReference type="Pfam" id="PF13977">
    <property type="entry name" value="TetR_C_6"/>
    <property type="match status" value="1"/>
</dbReference>
<evidence type="ECO:0000259" key="6">
    <source>
        <dbReference type="PROSITE" id="PS50977"/>
    </source>
</evidence>
<feature type="DNA-binding region" description="H-T-H motif" evidence="5">
    <location>
        <begin position="31"/>
        <end position="50"/>
    </location>
</feature>
<dbReference type="PANTHER" id="PTHR43479:SF11">
    <property type="entry name" value="ACREF_ENVCD OPERON REPRESSOR-RELATED"/>
    <property type="match status" value="1"/>
</dbReference>
<dbReference type="EMBL" id="CP124577">
    <property type="protein sequence ID" value="WZE66188.1"/>
    <property type="molecule type" value="Genomic_DNA"/>
</dbReference>
<dbReference type="SUPFAM" id="SSF46689">
    <property type="entry name" value="Homeodomain-like"/>
    <property type="match status" value="1"/>
</dbReference>
<dbReference type="PANTHER" id="PTHR43479">
    <property type="entry name" value="ACREF/ENVCD OPERON REPRESSOR-RELATED"/>
    <property type="match status" value="1"/>
</dbReference>
<evidence type="ECO:0000256" key="4">
    <source>
        <dbReference type="ARBA" id="ARBA00023163"/>
    </source>
</evidence>
<dbReference type="AlphaFoldDB" id="A0AAU6R7V5"/>
<dbReference type="InterPro" id="IPR036271">
    <property type="entry name" value="Tet_transcr_reg_TetR-rel_C_sf"/>
</dbReference>
<dbReference type="GO" id="GO:0003677">
    <property type="term" value="F:DNA binding"/>
    <property type="evidence" value="ECO:0007669"/>
    <property type="project" value="UniProtKB-UniRule"/>
</dbReference>